<accession>A0A1H8XAG1</accession>
<organism evidence="1 2">
    <name type="scientific">Rhodopseudomonas pseudopalustris</name>
    <dbReference type="NCBI Taxonomy" id="1513892"/>
    <lineage>
        <taxon>Bacteria</taxon>
        <taxon>Pseudomonadati</taxon>
        <taxon>Pseudomonadota</taxon>
        <taxon>Alphaproteobacteria</taxon>
        <taxon>Hyphomicrobiales</taxon>
        <taxon>Nitrobacteraceae</taxon>
        <taxon>Rhodopseudomonas</taxon>
    </lineage>
</organism>
<dbReference type="EMBL" id="FODT01000018">
    <property type="protein sequence ID" value="SEP36920.1"/>
    <property type="molecule type" value="Genomic_DNA"/>
</dbReference>
<gene>
    <name evidence="1" type="ORF">SAMN05444123_11840</name>
</gene>
<evidence type="ECO:0000313" key="2">
    <source>
        <dbReference type="Proteomes" id="UP000199615"/>
    </source>
</evidence>
<reference evidence="2" key="1">
    <citation type="submission" date="2016-10" db="EMBL/GenBank/DDBJ databases">
        <authorList>
            <person name="Varghese N."/>
            <person name="Submissions S."/>
        </authorList>
    </citation>
    <scope>NUCLEOTIDE SEQUENCE [LARGE SCALE GENOMIC DNA]</scope>
    <source>
        <strain evidence="2">DSM 123</strain>
    </source>
</reference>
<keyword evidence="2" id="KW-1185">Reference proteome</keyword>
<name>A0A1H8XAG1_9BRAD</name>
<sequence>MSEAEYNRLLDDVSHALAEGDQDNDRGVSLVMPMRCAANDNQIEWPLIPFPSGWHAS</sequence>
<dbReference type="Proteomes" id="UP000199615">
    <property type="component" value="Unassembled WGS sequence"/>
</dbReference>
<dbReference type="AlphaFoldDB" id="A0A1H8XAG1"/>
<protein>
    <submittedName>
        <fullName evidence="1">Uncharacterized protein</fullName>
    </submittedName>
</protein>
<dbReference type="RefSeq" id="WP_175557768.1">
    <property type="nucleotide sequence ID" value="NZ_FODT01000018.1"/>
</dbReference>
<proteinExistence type="predicted"/>
<evidence type="ECO:0000313" key="1">
    <source>
        <dbReference type="EMBL" id="SEP36920.1"/>
    </source>
</evidence>